<protein>
    <submittedName>
        <fullName evidence="7">Glycosyltransferase (Activator-dependent family)</fullName>
    </submittedName>
</protein>
<gene>
    <name evidence="7" type="ORF">FHS29_005143</name>
</gene>
<proteinExistence type="inferred from homology"/>
<dbReference type="InterPro" id="IPR050426">
    <property type="entry name" value="Glycosyltransferase_28"/>
</dbReference>
<sequence>MRVLLTANPGTSIFMSMAPLGWALRTAGHEVRFASQPFFADTITQAGLTAVPVGRSSDFSRILTSMGITEEAVEEARSGLSEPYDVVEDPENATWEGVFPPYETEVERYKYETFPIIGGLVQFALAWKPDLVVWEPFTYAGPIAAKACGAAHARLLWGVDVYGPTREIFLRLKDGQPAAAREDPLADWLGGYGRKHGFEFTEDMTTGNFTIDQLPASLQAETGLPSVPMRFVPYGGAATVPKWLWAQPERPRIALTLGTTATEHFAGYTVDIQDVLDALADLDVEVVATVAEHEQGKLARVPDNARLLSYVPLHALAPTCAAVINHAGGGTLTTFALHAVPQLTLPHHFDEPILARKLAEQGAGLVLGTAEANGRTIREAVQRLLGEPGFREGADRLRAELLAMPSPNEVVPRLEELTAEFRADG</sequence>
<evidence type="ECO:0000313" key="7">
    <source>
        <dbReference type="EMBL" id="MBB5958535.1"/>
    </source>
</evidence>
<dbReference type="NCBIfam" id="TIGR04516">
    <property type="entry name" value="glycosyl_450act"/>
    <property type="match status" value="1"/>
</dbReference>
<dbReference type="GO" id="GO:0016758">
    <property type="term" value="F:hexosyltransferase activity"/>
    <property type="evidence" value="ECO:0007669"/>
    <property type="project" value="UniProtKB-ARBA"/>
</dbReference>
<evidence type="ECO:0000259" key="6">
    <source>
        <dbReference type="Pfam" id="PF21036"/>
    </source>
</evidence>
<dbReference type="CDD" id="cd03784">
    <property type="entry name" value="GT1_Gtf-like"/>
    <property type="match status" value="1"/>
</dbReference>
<feature type="domain" description="Erythromycin biosynthesis protein CIII-like C-terminal" evidence="5">
    <location>
        <begin position="274"/>
        <end position="417"/>
    </location>
</feature>
<dbReference type="Gene3D" id="3.40.50.2000">
    <property type="entry name" value="Glycogen Phosphorylase B"/>
    <property type="match status" value="2"/>
</dbReference>
<feature type="domain" description="Erythromycin biosynthesis protein CIII-like N-terminal" evidence="6">
    <location>
        <begin position="22"/>
        <end position="258"/>
    </location>
</feature>
<dbReference type="PANTHER" id="PTHR48050">
    <property type="entry name" value="STEROL 3-BETA-GLUCOSYLTRANSFERASE"/>
    <property type="match status" value="1"/>
</dbReference>
<evidence type="ECO:0000256" key="3">
    <source>
        <dbReference type="ARBA" id="ARBA00022679"/>
    </source>
</evidence>
<dbReference type="Pfam" id="PF21036">
    <property type="entry name" value="EryCIII-like_N"/>
    <property type="match status" value="1"/>
</dbReference>
<reference evidence="7 8" key="1">
    <citation type="submission" date="2020-08" db="EMBL/GenBank/DDBJ databases">
        <title>Genomic Encyclopedia of Type Strains, Phase III (KMG-III): the genomes of soil and plant-associated and newly described type strains.</title>
        <authorList>
            <person name="Whitman W."/>
        </authorList>
    </citation>
    <scope>NUCLEOTIDE SEQUENCE [LARGE SCALE GENOMIC DNA]</scope>
    <source>
        <strain evidence="7 8">CECT 8640</strain>
    </source>
</reference>
<evidence type="ECO:0000256" key="2">
    <source>
        <dbReference type="ARBA" id="ARBA00022676"/>
    </source>
</evidence>
<dbReference type="PANTHER" id="PTHR48050:SF13">
    <property type="entry name" value="STEROL 3-BETA-GLUCOSYLTRANSFERASE UGT80A2"/>
    <property type="match status" value="1"/>
</dbReference>
<organism evidence="7 8">
    <name type="scientific">Saccharothrix tamanrassetensis</name>
    <dbReference type="NCBI Taxonomy" id="1051531"/>
    <lineage>
        <taxon>Bacteria</taxon>
        <taxon>Bacillati</taxon>
        <taxon>Actinomycetota</taxon>
        <taxon>Actinomycetes</taxon>
        <taxon>Pseudonocardiales</taxon>
        <taxon>Pseudonocardiaceae</taxon>
        <taxon>Saccharothrix</taxon>
    </lineage>
</organism>
<dbReference type="FunFam" id="3.40.50.2000:FF:000072">
    <property type="entry name" value="Glycosyl transferase"/>
    <property type="match status" value="1"/>
</dbReference>
<dbReference type="AlphaFoldDB" id="A0A841CRD4"/>
<evidence type="ECO:0000256" key="4">
    <source>
        <dbReference type="ARBA" id="ARBA00023194"/>
    </source>
</evidence>
<dbReference type="InterPro" id="IPR010610">
    <property type="entry name" value="EryCIII-like_C"/>
</dbReference>
<keyword evidence="3 7" id="KW-0808">Transferase</keyword>
<keyword evidence="2" id="KW-0328">Glycosyltransferase</keyword>
<dbReference type="InterPro" id="IPR002213">
    <property type="entry name" value="UDP_glucos_trans"/>
</dbReference>
<comment type="similarity">
    <text evidence="1">Belongs to the glycosyltransferase 28 family.</text>
</comment>
<dbReference type="Proteomes" id="UP000547510">
    <property type="component" value="Unassembled WGS sequence"/>
</dbReference>
<dbReference type="InterPro" id="IPR030953">
    <property type="entry name" value="Glycosyl_450act"/>
</dbReference>
<dbReference type="GO" id="GO:0008194">
    <property type="term" value="F:UDP-glycosyltransferase activity"/>
    <property type="evidence" value="ECO:0007669"/>
    <property type="project" value="InterPro"/>
</dbReference>
<dbReference type="RefSeq" id="WP_184694563.1">
    <property type="nucleotide sequence ID" value="NZ_JACHJN010000008.1"/>
</dbReference>
<comment type="caution">
    <text evidence="7">The sequence shown here is derived from an EMBL/GenBank/DDBJ whole genome shotgun (WGS) entry which is preliminary data.</text>
</comment>
<dbReference type="GO" id="GO:0017000">
    <property type="term" value="P:antibiotic biosynthetic process"/>
    <property type="evidence" value="ECO:0007669"/>
    <property type="project" value="UniProtKB-KW"/>
</dbReference>
<evidence type="ECO:0000256" key="1">
    <source>
        <dbReference type="ARBA" id="ARBA00006962"/>
    </source>
</evidence>
<keyword evidence="8" id="KW-1185">Reference proteome</keyword>
<dbReference type="InterPro" id="IPR048284">
    <property type="entry name" value="EryCIII-like_N"/>
</dbReference>
<dbReference type="Pfam" id="PF06722">
    <property type="entry name" value="EryCIII-like_C"/>
    <property type="match status" value="1"/>
</dbReference>
<dbReference type="SUPFAM" id="SSF53756">
    <property type="entry name" value="UDP-Glycosyltransferase/glycogen phosphorylase"/>
    <property type="match status" value="1"/>
</dbReference>
<dbReference type="EMBL" id="JACHJN010000008">
    <property type="protein sequence ID" value="MBB5958535.1"/>
    <property type="molecule type" value="Genomic_DNA"/>
</dbReference>
<keyword evidence="4" id="KW-0045">Antibiotic biosynthesis</keyword>
<name>A0A841CRD4_9PSEU</name>
<evidence type="ECO:0000313" key="8">
    <source>
        <dbReference type="Proteomes" id="UP000547510"/>
    </source>
</evidence>
<evidence type="ECO:0000259" key="5">
    <source>
        <dbReference type="Pfam" id="PF06722"/>
    </source>
</evidence>
<accession>A0A841CRD4</accession>